<dbReference type="GO" id="GO:0022627">
    <property type="term" value="C:cytosolic small ribosomal subunit"/>
    <property type="evidence" value="ECO:0007669"/>
    <property type="project" value="UniProtKB-UniRule"/>
</dbReference>
<dbReference type="HAMAP" id="MF_01345_B">
    <property type="entry name" value="Ribosomal_uS17_B"/>
    <property type="match status" value="1"/>
</dbReference>
<dbReference type="PRINTS" id="PR00973">
    <property type="entry name" value="RIBOSOMALS17"/>
</dbReference>
<evidence type="ECO:0000256" key="2">
    <source>
        <dbReference type="ARBA" id="ARBA00022730"/>
    </source>
</evidence>
<dbReference type="GO" id="GO:0006412">
    <property type="term" value="P:translation"/>
    <property type="evidence" value="ECO:0007669"/>
    <property type="project" value="UniProtKB-UniRule"/>
</dbReference>
<comment type="subunit">
    <text evidence="6">Part of the 30S ribosomal subunit.</text>
</comment>
<sequence length="89" mass="10255">MEKETTGKTLEGVVVKSAMKDTCTVQVERYVKHPKYKKYLRRSKKFLVHNPGNTAQVGEKVVIRETRPISRRKRFVLVSRISPNLVPST</sequence>
<evidence type="ECO:0000313" key="8">
    <source>
        <dbReference type="Proteomes" id="UP000231192"/>
    </source>
</evidence>
<dbReference type="InterPro" id="IPR000266">
    <property type="entry name" value="Ribosomal_uS17"/>
</dbReference>
<evidence type="ECO:0000256" key="6">
    <source>
        <dbReference type="HAMAP-Rule" id="MF_01345"/>
    </source>
</evidence>
<name>A0A2H0UBR2_9BACT</name>
<dbReference type="CDD" id="cd00364">
    <property type="entry name" value="Ribosomal_uS17"/>
    <property type="match status" value="1"/>
</dbReference>
<dbReference type="InterPro" id="IPR019984">
    <property type="entry name" value="Ribosomal_uS17_bact/chlr"/>
</dbReference>
<keyword evidence="3 6" id="KW-0694">RNA-binding</keyword>
<comment type="similarity">
    <text evidence="1 6">Belongs to the universal ribosomal protein uS17 family.</text>
</comment>
<dbReference type="Gene3D" id="2.40.50.140">
    <property type="entry name" value="Nucleic acid-binding proteins"/>
    <property type="match status" value="1"/>
</dbReference>
<dbReference type="PANTHER" id="PTHR10744:SF1">
    <property type="entry name" value="SMALL RIBOSOMAL SUBUNIT PROTEIN US17M"/>
    <property type="match status" value="1"/>
</dbReference>
<dbReference type="PANTHER" id="PTHR10744">
    <property type="entry name" value="40S RIBOSOMAL PROTEIN S11 FAMILY MEMBER"/>
    <property type="match status" value="1"/>
</dbReference>
<dbReference type="Pfam" id="PF00366">
    <property type="entry name" value="Ribosomal_S17"/>
    <property type="match status" value="1"/>
</dbReference>
<organism evidence="7 8">
    <name type="scientific">Candidatus Kaiserbacteria bacterium CG10_big_fil_rev_8_21_14_0_10_51_14</name>
    <dbReference type="NCBI Taxonomy" id="1974610"/>
    <lineage>
        <taxon>Bacteria</taxon>
        <taxon>Candidatus Kaiseribacteriota</taxon>
    </lineage>
</organism>
<protein>
    <recommendedName>
        <fullName evidence="6">Small ribosomal subunit protein uS17</fullName>
    </recommendedName>
</protein>
<reference evidence="8" key="1">
    <citation type="submission" date="2017-09" db="EMBL/GenBank/DDBJ databases">
        <title>Depth-based differentiation of microbial function through sediment-hosted aquifers and enrichment of novel symbionts in the deep terrestrial subsurface.</title>
        <authorList>
            <person name="Probst A.J."/>
            <person name="Ladd B."/>
            <person name="Jarett J.K."/>
            <person name="Geller-Mcgrath D.E."/>
            <person name="Sieber C.M.K."/>
            <person name="Emerson J.B."/>
            <person name="Anantharaman K."/>
            <person name="Thomas B.C."/>
            <person name="Malmstrom R."/>
            <person name="Stieglmeier M."/>
            <person name="Klingl A."/>
            <person name="Woyke T."/>
            <person name="Ryan C.M."/>
            <person name="Banfield J.F."/>
        </authorList>
    </citation>
    <scope>NUCLEOTIDE SEQUENCE [LARGE SCALE GENOMIC DNA]</scope>
</reference>
<proteinExistence type="inferred from homology"/>
<dbReference type="EMBL" id="PFBK01000006">
    <property type="protein sequence ID" value="PIR83858.1"/>
    <property type="molecule type" value="Genomic_DNA"/>
</dbReference>
<dbReference type="NCBIfam" id="NF004123">
    <property type="entry name" value="PRK05610.1"/>
    <property type="match status" value="1"/>
</dbReference>
<dbReference type="Proteomes" id="UP000231192">
    <property type="component" value="Unassembled WGS sequence"/>
</dbReference>
<evidence type="ECO:0000313" key="7">
    <source>
        <dbReference type="EMBL" id="PIR83858.1"/>
    </source>
</evidence>
<evidence type="ECO:0000256" key="4">
    <source>
        <dbReference type="ARBA" id="ARBA00022980"/>
    </source>
</evidence>
<dbReference type="InterPro" id="IPR012340">
    <property type="entry name" value="NA-bd_OB-fold"/>
</dbReference>
<dbReference type="GO" id="GO:0019843">
    <property type="term" value="F:rRNA binding"/>
    <property type="evidence" value="ECO:0007669"/>
    <property type="project" value="UniProtKB-UniRule"/>
</dbReference>
<dbReference type="AlphaFoldDB" id="A0A2H0UBR2"/>
<dbReference type="SUPFAM" id="SSF50249">
    <property type="entry name" value="Nucleic acid-binding proteins"/>
    <property type="match status" value="1"/>
</dbReference>
<comment type="caution">
    <text evidence="7">The sequence shown here is derived from an EMBL/GenBank/DDBJ whole genome shotgun (WGS) entry which is preliminary data.</text>
</comment>
<keyword evidence="2 6" id="KW-0699">rRNA-binding</keyword>
<gene>
    <name evidence="6 7" type="primary">rpsQ</name>
    <name evidence="7" type="ORF">COU18_02140</name>
</gene>
<dbReference type="NCBIfam" id="TIGR03635">
    <property type="entry name" value="uS17_bact"/>
    <property type="match status" value="1"/>
</dbReference>
<evidence type="ECO:0000256" key="5">
    <source>
        <dbReference type="ARBA" id="ARBA00023274"/>
    </source>
</evidence>
<comment type="function">
    <text evidence="6">One of the primary rRNA binding proteins, it binds specifically to the 5'-end of 16S ribosomal RNA.</text>
</comment>
<evidence type="ECO:0000256" key="1">
    <source>
        <dbReference type="ARBA" id="ARBA00010254"/>
    </source>
</evidence>
<accession>A0A2H0UBR2</accession>
<keyword evidence="4 6" id="KW-0689">Ribosomal protein</keyword>
<evidence type="ECO:0000256" key="3">
    <source>
        <dbReference type="ARBA" id="ARBA00022884"/>
    </source>
</evidence>
<keyword evidence="5 6" id="KW-0687">Ribonucleoprotein</keyword>
<dbReference type="GO" id="GO:0003735">
    <property type="term" value="F:structural constituent of ribosome"/>
    <property type="evidence" value="ECO:0007669"/>
    <property type="project" value="UniProtKB-UniRule"/>
</dbReference>